<dbReference type="RefSeq" id="WP_073337215.1">
    <property type="nucleotide sequence ID" value="NZ_FQXM01000004.1"/>
</dbReference>
<dbReference type="AlphaFoldDB" id="A0A1M5SDD0"/>
<accession>A0A1M5SDD0</accession>
<name>A0A1M5SDD0_9CLOT</name>
<evidence type="ECO:0000313" key="2">
    <source>
        <dbReference type="Proteomes" id="UP000184447"/>
    </source>
</evidence>
<dbReference type="Proteomes" id="UP000184447">
    <property type="component" value="Unassembled WGS sequence"/>
</dbReference>
<keyword evidence="2" id="KW-1185">Reference proteome</keyword>
<reference evidence="1 2" key="1">
    <citation type="submission" date="2016-11" db="EMBL/GenBank/DDBJ databases">
        <authorList>
            <person name="Jaros S."/>
            <person name="Januszkiewicz K."/>
            <person name="Wedrychowicz H."/>
        </authorList>
    </citation>
    <scope>NUCLEOTIDE SEQUENCE [LARGE SCALE GENOMIC DNA]</scope>
    <source>
        <strain evidence="1 2">DSM 8605</strain>
    </source>
</reference>
<dbReference type="EMBL" id="FQXM01000004">
    <property type="protein sequence ID" value="SHH36597.1"/>
    <property type="molecule type" value="Genomic_DNA"/>
</dbReference>
<proteinExistence type="predicted"/>
<dbReference type="OrthoDB" id="2891418at2"/>
<evidence type="ECO:0008006" key="3">
    <source>
        <dbReference type="Google" id="ProtNLM"/>
    </source>
</evidence>
<protein>
    <recommendedName>
        <fullName evidence="3">DUF5659 domain-containing protein</fullName>
    </recommendedName>
</protein>
<sequence length="60" mass="7065">MNIKKIFKKQIAEELMKNGNNFQGTEINRNKIGFLVFLFEDTDKLRSDLDSITLRNKAKF</sequence>
<gene>
    <name evidence="1" type="ORF">SAMN02745207_00882</name>
</gene>
<evidence type="ECO:0000313" key="1">
    <source>
        <dbReference type="EMBL" id="SHH36597.1"/>
    </source>
</evidence>
<organism evidence="1 2">
    <name type="scientific">Clostridium grantii DSM 8605</name>
    <dbReference type="NCBI Taxonomy" id="1121316"/>
    <lineage>
        <taxon>Bacteria</taxon>
        <taxon>Bacillati</taxon>
        <taxon>Bacillota</taxon>
        <taxon>Clostridia</taxon>
        <taxon>Eubacteriales</taxon>
        <taxon>Clostridiaceae</taxon>
        <taxon>Clostridium</taxon>
    </lineage>
</organism>